<name>A0ABW0KAW7_9BACL</name>
<evidence type="ECO:0000256" key="1">
    <source>
        <dbReference type="ARBA" id="ARBA00004651"/>
    </source>
</evidence>
<feature type="transmembrane region" description="Helical" evidence="7">
    <location>
        <begin position="42"/>
        <end position="61"/>
    </location>
</feature>
<keyword evidence="10" id="KW-1185">Reference proteome</keyword>
<feature type="domain" description="YetF C-terminal" evidence="8">
    <location>
        <begin position="90"/>
        <end position="221"/>
    </location>
</feature>
<keyword evidence="4 7" id="KW-0812">Transmembrane</keyword>
<evidence type="ECO:0000256" key="3">
    <source>
        <dbReference type="ARBA" id="ARBA00022475"/>
    </source>
</evidence>
<evidence type="ECO:0000313" key="10">
    <source>
        <dbReference type="Proteomes" id="UP001596044"/>
    </source>
</evidence>
<protein>
    <submittedName>
        <fullName evidence="9">DUF421 domain-containing protein</fullName>
    </submittedName>
</protein>
<accession>A0ABW0KAW7</accession>
<keyword evidence="3" id="KW-1003">Cell membrane</keyword>
<dbReference type="PANTHER" id="PTHR34582">
    <property type="entry name" value="UPF0702 TRANSMEMBRANE PROTEIN YCAP"/>
    <property type="match status" value="1"/>
</dbReference>
<dbReference type="Proteomes" id="UP001596044">
    <property type="component" value="Unassembled WGS sequence"/>
</dbReference>
<evidence type="ECO:0000256" key="4">
    <source>
        <dbReference type="ARBA" id="ARBA00022692"/>
    </source>
</evidence>
<dbReference type="Gene3D" id="3.30.240.20">
    <property type="entry name" value="bsu07140 like domains"/>
    <property type="match status" value="2"/>
</dbReference>
<evidence type="ECO:0000256" key="7">
    <source>
        <dbReference type="SAM" id="Phobius"/>
    </source>
</evidence>
<keyword evidence="5 7" id="KW-1133">Transmembrane helix</keyword>
<dbReference type="RefSeq" id="WP_270885284.1">
    <property type="nucleotide sequence ID" value="NZ_JAQFVF010000088.1"/>
</dbReference>
<comment type="caution">
    <text evidence="9">The sequence shown here is derived from an EMBL/GenBank/DDBJ whole genome shotgun (WGS) entry which is preliminary data.</text>
</comment>
<proteinExistence type="inferred from homology"/>
<evidence type="ECO:0000313" key="9">
    <source>
        <dbReference type="EMBL" id="MFC5450519.1"/>
    </source>
</evidence>
<dbReference type="EMBL" id="JBHSMJ010000026">
    <property type="protein sequence ID" value="MFC5450519.1"/>
    <property type="molecule type" value="Genomic_DNA"/>
</dbReference>
<feature type="transmembrane region" description="Helical" evidence="7">
    <location>
        <begin position="67"/>
        <end position="89"/>
    </location>
</feature>
<gene>
    <name evidence="9" type="ORF">ACFPOG_19895</name>
</gene>
<evidence type="ECO:0000256" key="2">
    <source>
        <dbReference type="ARBA" id="ARBA00006448"/>
    </source>
</evidence>
<dbReference type="Pfam" id="PF04239">
    <property type="entry name" value="DUF421"/>
    <property type="match status" value="1"/>
</dbReference>
<feature type="transmembrane region" description="Helical" evidence="7">
    <location>
        <begin position="12"/>
        <end position="30"/>
    </location>
</feature>
<keyword evidence="6 7" id="KW-0472">Membrane</keyword>
<dbReference type="InterPro" id="IPR007353">
    <property type="entry name" value="DUF421"/>
</dbReference>
<comment type="similarity">
    <text evidence="2">Belongs to the UPF0702 family.</text>
</comment>
<comment type="subcellular location">
    <subcellularLocation>
        <location evidence="1">Cell membrane</location>
        <topology evidence="1">Multi-pass membrane protein</topology>
    </subcellularLocation>
</comment>
<sequence>MDFFRSQESLTTMQWILRAVVAYLFLLITAKSLGQRSISQLRFIDFVIALLLGNILAHPLSDERLGLAGSMTTTIVLVVLYLGTSWLSLKWNGLKHFLDPPPLLLIQHGQIHMHNLSKARISLDHLFSELRKQQIEDVQKVALALWEPGGTISMFLETQHQPPAAVDLNVHTSPFALVEPIIIEGVVNNKLLHKLGKNDAWLESKIRAQNQDMKQIALATIDTSEQIRIYKLTQDKHNKQILS</sequence>
<organism evidence="9 10">
    <name type="scientific">Paenibacillus aestuarii</name>
    <dbReference type="NCBI Taxonomy" id="516965"/>
    <lineage>
        <taxon>Bacteria</taxon>
        <taxon>Bacillati</taxon>
        <taxon>Bacillota</taxon>
        <taxon>Bacilli</taxon>
        <taxon>Bacillales</taxon>
        <taxon>Paenibacillaceae</taxon>
        <taxon>Paenibacillus</taxon>
    </lineage>
</organism>
<dbReference type="InterPro" id="IPR023090">
    <property type="entry name" value="UPF0702_alpha/beta_dom_sf"/>
</dbReference>
<evidence type="ECO:0000256" key="5">
    <source>
        <dbReference type="ARBA" id="ARBA00022989"/>
    </source>
</evidence>
<evidence type="ECO:0000259" key="8">
    <source>
        <dbReference type="Pfam" id="PF04239"/>
    </source>
</evidence>
<evidence type="ECO:0000256" key="6">
    <source>
        <dbReference type="ARBA" id="ARBA00023136"/>
    </source>
</evidence>
<dbReference type="PANTHER" id="PTHR34582:SF5">
    <property type="entry name" value="UPF0702 TRANSMEMBRANE PROTEIN YETF"/>
    <property type="match status" value="1"/>
</dbReference>
<reference evidence="10" key="1">
    <citation type="journal article" date="2019" name="Int. J. Syst. Evol. Microbiol.">
        <title>The Global Catalogue of Microorganisms (GCM) 10K type strain sequencing project: providing services to taxonomists for standard genome sequencing and annotation.</title>
        <authorList>
            <consortium name="The Broad Institute Genomics Platform"/>
            <consortium name="The Broad Institute Genome Sequencing Center for Infectious Disease"/>
            <person name="Wu L."/>
            <person name="Ma J."/>
        </authorList>
    </citation>
    <scope>NUCLEOTIDE SEQUENCE [LARGE SCALE GENOMIC DNA]</scope>
    <source>
        <strain evidence="10">KACC 11904</strain>
    </source>
</reference>